<dbReference type="PANTHER" id="PTHR31286:SF99">
    <property type="entry name" value="DUF4283 DOMAIN-CONTAINING PROTEIN"/>
    <property type="match status" value="1"/>
</dbReference>
<sequence>MFGGKAIILQQWHPQFVFDKNCISKLHVWVTLHGLPFTLWSRKGLSVAASVVGKPLSCDEPTFCCAGLDFVRVCVEIDAAKPLVYKYDLASPYPNEPLHIEVEYEWKPTRCDKCKLFGHACKELDGKDMEAESSPLAVNNS</sequence>
<evidence type="ECO:0008006" key="3">
    <source>
        <dbReference type="Google" id="ProtNLM"/>
    </source>
</evidence>
<name>A0AAD6L3X2_9ROSI</name>
<keyword evidence="2" id="KW-1185">Reference proteome</keyword>
<evidence type="ECO:0000313" key="2">
    <source>
        <dbReference type="Proteomes" id="UP001162972"/>
    </source>
</evidence>
<reference evidence="1 2" key="1">
    <citation type="journal article" date="2023" name="Int. J. Mol. Sci.">
        <title>De Novo Assembly and Annotation of 11 Diverse Shrub Willow (Salix) Genomes Reveals Novel Gene Organization in Sex-Linked Regions.</title>
        <authorList>
            <person name="Hyden B."/>
            <person name="Feng K."/>
            <person name="Yates T.B."/>
            <person name="Jawdy S."/>
            <person name="Cereghino C."/>
            <person name="Smart L.B."/>
            <person name="Muchero W."/>
        </authorList>
    </citation>
    <scope>NUCLEOTIDE SEQUENCE [LARGE SCALE GENOMIC DNA]</scope>
    <source>
        <tissue evidence="1">Shoot tip</tissue>
    </source>
</reference>
<organism evidence="1 2">
    <name type="scientific">Salix udensis</name>
    <dbReference type="NCBI Taxonomy" id="889485"/>
    <lineage>
        <taxon>Eukaryota</taxon>
        <taxon>Viridiplantae</taxon>
        <taxon>Streptophyta</taxon>
        <taxon>Embryophyta</taxon>
        <taxon>Tracheophyta</taxon>
        <taxon>Spermatophyta</taxon>
        <taxon>Magnoliopsida</taxon>
        <taxon>eudicotyledons</taxon>
        <taxon>Gunneridae</taxon>
        <taxon>Pentapetalae</taxon>
        <taxon>rosids</taxon>
        <taxon>fabids</taxon>
        <taxon>Malpighiales</taxon>
        <taxon>Salicaceae</taxon>
        <taxon>Saliceae</taxon>
        <taxon>Salix</taxon>
    </lineage>
</organism>
<dbReference type="AlphaFoldDB" id="A0AAD6L3X2"/>
<dbReference type="PANTHER" id="PTHR31286">
    <property type="entry name" value="GLYCINE-RICH CELL WALL STRUCTURAL PROTEIN 1.8-LIKE"/>
    <property type="match status" value="1"/>
</dbReference>
<comment type="caution">
    <text evidence="1">The sequence shown here is derived from an EMBL/GenBank/DDBJ whole genome shotgun (WGS) entry which is preliminary data.</text>
</comment>
<dbReference type="EMBL" id="JAPFFJ010000001">
    <property type="protein sequence ID" value="KAJ6434806.1"/>
    <property type="molecule type" value="Genomic_DNA"/>
</dbReference>
<protein>
    <recommendedName>
        <fullName evidence="3">DUF4283 domain-containing protein</fullName>
    </recommendedName>
</protein>
<evidence type="ECO:0000313" key="1">
    <source>
        <dbReference type="EMBL" id="KAJ6434806.1"/>
    </source>
</evidence>
<accession>A0AAD6L3X2</accession>
<gene>
    <name evidence="1" type="ORF">OIU84_000111</name>
</gene>
<dbReference type="InterPro" id="IPR040256">
    <property type="entry name" value="At4g02000-like"/>
</dbReference>
<dbReference type="Proteomes" id="UP001162972">
    <property type="component" value="Chromosome 18"/>
</dbReference>
<proteinExistence type="predicted"/>